<keyword evidence="3 6" id="KW-0812">Transmembrane</keyword>
<feature type="domain" description="Major facilitator superfamily (MFS) profile" evidence="7">
    <location>
        <begin position="54"/>
        <end position="173"/>
    </location>
</feature>
<evidence type="ECO:0000256" key="6">
    <source>
        <dbReference type="SAM" id="Phobius"/>
    </source>
</evidence>
<reference evidence="9" key="1">
    <citation type="journal article" date="2011" name="PLoS Genet.">
        <title>Genomic analysis of the necrotrophic fungal pathogens Sclerotinia sclerotiorum and Botrytis cinerea.</title>
        <authorList>
            <person name="Amselem J."/>
            <person name="Cuomo C.A."/>
            <person name="van Kan J.A."/>
            <person name="Viaud M."/>
            <person name="Benito E.P."/>
            <person name="Couloux A."/>
            <person name="Coutinho P.M."/>
            <person name="de Vries R.P."/>
            <person name="Dyer P.S."/>
            <person name="Fillinger S."/>
            <person name="Fournier E."/>
            <person name="Gout L."/>
            <person name="Hahn M."/>
            <person name="Kohn L."/>
            <person name="Lapalu N."/>
            <person name="Plummer K.M."/>
            <person name="Pradier J.M."/>
            <person name="Quevillon E."/>
            <person name="Sharon A."/>
            <person name="Simon A."/>
            <person name="ten Have A."/>
            <person name="Tudzynski B."/>
            <person name="Tudzynski P."/>
            <person name="Wincker P."/>
            <person name="Andrew M."/>
            <person name="Anthouard V."/>
            <person name="Beever R.E."/>
            <person name="Beffa R."/>
            <person name="Benoit I."/>
            <person name="Bouzid O."/>
            <person name="Brault B."/>
            <person name="Chen Z."/>
            <person name="Choquer M."/>
            <person name="Collemare J."/>
            <person name="Cotton P."/>
            <person name="Danchin E.G."/>
            <person name="Da Silva C."/>
            <person name="Gautier A."/>
            <person name="Giraud C."/>
            <person name="Giraud T."/>
            <person name="Gonzalez C."/>
            <person name="Grossetete S."/>
            <person name="Guldener U."/>
            <person name="Henrissat B."/>
            <person name="Howlett B.J."/>
            <person name="Kodira C."/>
            <person name="Kretschmer M."/>
            <person name="Lappartient A."/>
            <person name="Leroch M."/>
            <person name="Levis C."/>
            <person name="Mauceli E."/>
            <person name="Neuveglise C."/>
            <person name="Oeser B."/>
            <person name="Pearson M."/>
            <person name="Poulain J."/>
            <person name="Poussereau N."/>
            <person name="Quesneville H."/>
            <person name="Rascle C."/>
            <person name="Schumacher J."/>
            <person name="Segurens B."/>
            <person name="Sexton A."/>
            <person name="Silva E."/>
            <person name="Sirven C."/>
            <person name="Soanes D.M."/>
            <person name="Talbot N.J."/>
            <person name="Templeton M."/>
            <person name="Yandava C."/>
            <person name="Yarden O."/>
            <person name="Zeng Q."/>
            <person name="Rollins J.A."/>
            <person name="Lebrun M.H."/>
            <person name="Dickman M."/>
        </authorList>
    </citation>
    <scope>NUCLEOTIDE SEQUENCE [LARGE SCALE GENOMIC DNA]</scope>
    <source>
        <strain evidence="9">T4</strain>
    </source>
</reference>
<dbReference type="PROSITE" id="PS50850">
    <property type="entry name" value="MFS"/>
    <property type="match status" value="1"/>
</dbReference>
<proteinExistence type="predicted"/>
<organism evidence="8 9">
    <name type="scientific">Botryotinia fuckeliana (strain T4)</name>
    <name type="common">Noble rot fungus</name>
    <name type="synonym">Botrytis cinerea</name>
    <dbReference type="NCBI Taxonomy" id="999810"/>
    <lineage>
        <taxon>Eukaryota</taxon>
        <taxon>Fungi</taxon>
        <taxon>Dikarya</taxon>
        <taxon>Ascomycota</taxon>
        <taxon>Pezizomycotina</taxon>
        <taxon>Leotiomycetes</taxon>
        <taxon>Helotiales</taxon>
        <taxon>Sclerotiniaceae</taxon>
        <taxon>Botrytis</taxon>
    </lineage>
</organism>
<dbReference type="GO" id="GO:0022857">
    <property type="term" value="F:transmembrane transporter activity"/>
    <property type="evidence" value="ECO:0007669"/>
    <property type="project" value="InterPro"/>
</dbReference>
<evidence type="ECO:0000313" key="8">
    <source>
        <dbReference type="EMBL" id="CCD44114.1"/>
    </source>
</evidence>
<dbReference type="PANTHER" id="PTHR23504:SF8">
    <property type="entry name" value="TRANSPORTER, PUTATIVE (AFU_ORTHOLOGUE AFUA_1G03730)-RELATED"/>
    <property type="match status" value="1"/>
</dbReference>
<accession>G2XU91</accession>
<dbReference type="Gene3D" id="1.20.1720.10">
    <property type="entry name" value="Multidrug resistance protein D"/>
    <property type="match status" value="1"/>
</dbReference>
<evidence type="ECO:0000256" key="1">
    <source>
        <dbReference type="ARBA" id="ARBA00004141"/>
    </source>
</evidence>
<name>G2XU91_BOTF4</name>
<evidence type="ECO:0000256" key="2">
    <source>
        <dbReference type="ARBA" id="ARBA00022448"/>
    </source>
</evidence>
<keyword evidence="5 6" id="KW-0472">Membrane</keyword>
<dbReference type="InParanoid" id="G2XU91"/>
<evidence type="ECO:0000313" key="9">
    <source>
        <dbReference type="Proteomes" id="UP000008177"/>
    </source>
</evidence>
<dbReference type="InterPro" id="IPR020846">
    <property type="entry name" value="MFS_dom"/>
</dbReference>
<dbReference type="InterPro" id="IPR036259">
    <property type="entry name" value="MFS_trans_sf"/>
</dbReference>
<feature type="transmembrane region" description="Helical" evidence="6">
    <location>
        <begin position="93"/>
        <end position="113"/>
    </location>
</feature>
<sequence length="173" mass="19144">MVARKNPGPAKLPVAQLTILDFEDVMDILFDCDSSDQAQSDVSFRLYNDHHSVDRSIDTICRFAEPVALTSVFPYLPEMIESFGVEQKDVAKWAGIASAVFSLSQCMTAIMWGRASDVFGRKPTILFGLTCTMILNIVWGMSVTLPMAIIARALQGAFNGNGWFSAWIEIRIS</sequence>
<gene>
    <name evidence="8" type="ORF">BofuT4_P060610.1</name>
</gene>
<evidence type="ECO:0000256" key="3">
    <source>
        <dbReference type="ARBA" id="ARBA00022692"/>
    </source>
</evidence>
<dbReference type="SUPFAM" id="SSF103473">
    <property type="entry name" value="MFS general substrate transporter"/>
    <property type="match status" value="1"/>
</dbReference>
<dbReference type="AlphaFoldDB" id="G2XU91"/>
<comment type="subcellular location">
    <subcellularLocation>
        <location evidence="1">Membrane</location>
        <topology evidence="1">Multi-pass membrane protein</topology>
    </subcellularLocation>
</comment>
<protein>
    <submittedName>
        <fullName evidence="8">Similar to MFS multidrug transporter</fullName>
    </submittedName>
</protein>
<dbReference type="HOGENOM" id="CLU_1547300_0_0_1"/>
<dbReference type="GO" id="GO:0016020">
    <property type="term" value="C:membrane"/>
    <property type="evidence" value="ECO:0007669"/>
    <property type="project" value="UniProtKB-SubCell"/>
</dbReference>
<dbReference type="PANTHER" id="PTHR23504">
    <property type="entry name" value="MAJOR FACILITATOR SUPERFAMILY DOMAIN-CONTAINING PROTEIN 10"/>
    <property type="match status" value="1"/>
</dbReference>
<dbReference type="InterPro" id="IPR011701">
    <property type="entry name" value="MFS"/>
</dbReference>
<evidence type="ECO:0000259" key="7">
    <source>
        <dbReference type="PROSITE" id="PS50850"/>
    </source>
</evidence>
<dbReference type="Proteomes" id="UP000008177">
    <property type="component" value="Unplaced contigs"/>
</dbReference>
<keyword evidence="2" id="KW-0813">Transport</keyword>
<keyword evidence="4 6" id="KW-1133">Transmembrane helix</keyword>
<dbReference type="Pfam" id="PF07690">
    <property type="entry name" value="MFS_1"/>
    <property type="match status" value="1"/>
</dbReference>
<dbReference type="OrthoDB" id="10262656at2759"/>
<evidence type="ECO:0000256" key="5">
    <source>
        <dbReference type="ARBA" id="ARBA00023136"/>
    </source>
</evidence>
<evidence type="ECO:0000256" key="4">
    <source>
        <dbReference type="ARBA" id="ARBA00022989"/>
    </source>
</evidence>
<dbReference type="EMBL" id="FQ790269">
    <property type="protein sequence ID" value="CCD44114.1"/>
    <property type="molecule type" value="Genomic_DNA"/>
</dbReference>
<feature type="transmembrane region" description="Helical" evidence="6">
    <location>
        <begin position="125"/>
        <end position="151"/>
    </location>
</feature>